<name>A0AAV7RFC7_PLEWA</name>
<feature type="compositionally biased region" description="Low complexity" evidence="1">
    <location>
        <begin position="107"/>
        <end position="119"/>
    </location>
</feature>
<dbReference type="AlphaFoldDB" id="A0AAV7RFC7"/>
<keyword evidence="3" id="KW-1185">Reference proteome</keyword>
<evidence type="ECO:0000256" key="1">
    <source>
        <dbReference type="SAM" id="MobiDB-lite"/>
    </source>
</evidence>
<evidence type="ECO:0000313" key="3">
    <source>
        <dbReference type="Proteomes" id="UP001066276"/>
    </source>
</evidence>
<sequence>MIAGSPDTITMFSGQYAVRRLGGRCAARGAVHRLVRLAATQATFQRPLSCLLLAGYSTRTGVAALLGWFFDGATKTSRIVRGKPSLEVTAVRREKKQLAAPLKDRTSAQGKGAQQSASAMEKSLGKPAQVPAMFKQIGRIKRTPPPKGTM</sequence>
<reference evidence="2" key="1">
    <citation type="journal article" date="2022" name="bioRxiv">
        <title>Sequencing and chromosome-scale assembly of the giantPleurodeles waltlgenome.</title>
        <authorList>
            <person name="Brown T."/>
            <person name="Elewa A."/>
            <person name="Iarovenko S."/>
            <person name="Subramanian E."/>
            <person name="Araus A.J."/>
            <person name="Petzold A."/>
            <person name="Susuki M."/>
            <person name="Suzuki K.-i.T."/>
            <person name="Hayashi T."/>
            <person name="Toyoda A."/>
            <person name="Oliveira C."/>
            <person name="Osipova E."/>
            <person name="Leigh N.D."/>
            <person name="Simon A."/>
            <person name="Yun M.H."/>
        </authorList>
    </citation>
    <scope>NUCLEOTIDE SEQUENCE</scope>
    <source>
        <strain evidence="2">20211129_DDA</strain>
        <tissue evidence="2">Liver</tissue>
    </source>
</reference>
<dbReference type="Proteomes" id="UP001066276">
    <property type="component" value="Chromosome 5"/>
</dbReference>
<proteinExistence type="predicted"/>
<feature type="region of interest" description="Disordered" evidence="1">
    <location>
        <begin position="97"/>
        <end position="150"/>
    </location>
</feature>
<dbReference type="EMBL" id="JANPWB010000009">
    <property type="protein sequence ID" value="KAJ1151044.1"/>
    <property type="molecule type" value="Genomic_DNA"/>
</dbReference>
<protein>
    <submittedName>
        <fullName evidence="2">Uncharacterized protein</fullName>
    </submittedName>
</protein>
<gene>
    <name evidence="2" type="ORF">NDU88_003831</name>
</gene>
<organism evidence="2 3">
    <name type="scientific">Pleurodeles waltl</name>
    <name type="common">Iberian ribbed newt</name>
    <dbReference type="NCBI Taxonomy" id="8319"/>
    <lineage>
        <taxon>Eukaryota</taxon>
        <taxon>Metazoa</taxon>
        <taxon>Chordata</taxon>
        <taxon>Craniata</taxon>
        <taxon>Vertebrata</taxon>
        <taxon>Euteleostomi</taxon>
        <taxon>Amphibia</taxon>
        <taxon>Batrachia</taxon>
        <taxon>Caudata</taxon>
        <taxon>Salamandroidea</taxon>
        <taxon>Salamandridae</taxon>
        <taxon>Pleurodelinae</taxon>
        <taxon>Pleurodeles</taxon>
    </lineage>
</organism>
<comment type="caution">
    <text evidence="2">The sequence shown here is derived from an EMBL/GenBank/DDBJ whole genome shotgun (WGS) entry which is preliminary data.</text>
</comment>
<evidence type="ECO:0000313" key="2">
    <source>
        <dbReference type="EMBL" id="KAJ1151044.1"/>
    </source>
</evidence>
<accession>A0AAV7RFC7</accession>